<dbReference type="InterPro" id="IPR000531">
    <property type="entry name" value="Beta-barrel_TonB"/>
</dbReference>
<reference evidence="14 15" key="1">
    <citation type="submission" date="2019-02" db="EMBL/GenBank/DDBJ databases">
        <title>Genomic Encyclopedia of Type Strains, Phase IV (KMG-IV): sequencing the most valuable type-strain genomes for metagenomic binning, comparative biology and taxonomic classification.</title>
        <authorList>
            <person name="Goeker M."/>
        </authorList>
    </citation>
    <scope>NUCLEOTIDE SEQUENCE [LARGE SCALE GENOMIC DNA]</scope>
    <source>
        <strain evidence="14 15">DSM 16618</strain>
    </source>
</reference>
<proteinExistence type="inferred from homology"/>
<comment type="subcellular location">
    <subcellularLocation>
        <location evidence="1 10">Cell outer membrane</location>
        <topology evidence="1 10">Multi-pass membrane protein</topology>
    </subcellularLocation>
</comment>
<dbReference type="AlphaFoldDB" id="A0A4Q7MS00"/>
<keyword evidence="5 10" id="KW-0812">Transmembrane</keyword>
<dbReference type="EMBL" id="SGWZ01000003">
    <property type="protein sequence ID" value="RZS69579.1"/>
    <property type="molecule type" value="Genomic_DNA"/>
</dbReference>
<evidence type="ECO:0000313" key="15">
    <source>
        <dbReference type="Proteomes" id="UP000292039"/>
    </source>
</evidence>
<evidence type="ECO:0000256" key="7">
    <source>
        <dbReference type="ARBA" id="ARBA00023136"/>
    </source>
</evidence>
<evidence type="ECO:0000256" key="8">
    <source>
        <dbReference type="ARBA" id="ARBA00023170"/>
    </source>
</evidence>
<dbReference type="Pfam" id="PF07715">
    <property type="entry name" value="Plug"/>
    <property type="match status" value="1"/>
</dbReference>
<evidence type="ECO:0000256" key="6">
    <source>
        <dbReference type="ARBA" id="ARBA00023077"/>
    </source>
</evidence>
<evidence type="ECO:0000256" key="5">
    <source>
        <dbReference type="ARBA" id="ARBA00022692"/>
    </source>
</evidence>
<dbReference type="InterPro" id="IPR036942">
    <property type="entry name" value="Beta-barrel_TonB_sf"/>
</dbReference>
<evidence type="ECO:0000313" key="14">
    <source>
        <dbReference type="EMBL" id="RZS69579.1"/>
    </source>
</evidence>
<evidence type="ECO:0000256" key="3">
    <source>
        <dbReference type="ARBA" id="ARBA00022448"/>
    </source>
</evidence>
<keyword evidence="4 10" id="KW-1134">Transmembrane beta strand</keyword>
<evidence type="ECO:0000259" key="13">
    <source>
        <dbReference type="Pfam" id="PF07715"/>
    </source>
</evidence>
<sequence>MKFPRDKAVSHTELLAVAGQRRRKLAPFPAGTAVPVRPRQLSLAIVLALAGQVVLAQEVQERLPSGDQDAQSAQMPADAGHAQVLDAVEILGTAEENKTIGNTAGASKEDIERRGASHMSDLIDRISGTSVNSLYARPEVSVGVQGIAGHGRVSQSLEGITQNFHAFTKDIGQTGSIFVDPQFLKSIDVTRGVNASTGSLGSLGGSVDFKYLDLDDILLPGRSFGGMVRGSTGFSKYKNGQKPSGSFFLGGRSERWDVMVGAADSENDAYKIGSHFDDGDMLKYFHARNLNFYDNINNPELNWGGGCRYQVRGVSSGSRDGMENCQLSPERLNQLKQAAKSGALEGTEKKAESQMLRLRHYFNDDYQQSLEMFAANSRAKYQTDQQPQIIIPEGWGTAEPAYWAKNPWFIATEMKSQVISLKYKAVVSDLINPEIMLYHEQQKRDQQWKGVRGTGAVGQDMHYFVDNSSNGLKLSNASHFQASLVGPLRLDSSFEFRRTHKDVDSFSEADWLEEDKKNRGLPYTLAQEWDPSSKNKSSGFALNLSTEGDGPWQASAGAGWQRVTMDVDSPRFRTGNIAKEGIVPNTTTLLNAYRSQGYSFGEARRMANAESTRIFNEMKLDPDSDNGNNRFNLDDKKHGFNLRQANFNLQYTQPGTGLTAYGSIGYSERAPTSNEMYTSGPWLKQLFVANPHLKKEKNLSLQLGVNYHKERWLTTSDEFNVGLGYYRNRIRNHIGYGPIWMENDAVMNGKSSVGGAVANVNNEAAVVRHGFELNLAYKQSLFYVGGNLTLPLRHNNKMCNSLLPSGNAYYVTYDAEGNAVFSQVGGQGPSSCYSGWNWMETSLIEPIRGSLTAALTPYNGKMEIGSTLHFRGKQRASYYYIKDAQDPSNNSLGPLPNGDGWIDAYLWPKTIKFDLFFNYRFNDQLKAGIYIANLTDEFDGTPTSLGYNFYPGRTVTANLEYRF</sequence>
<dbReference type="Proteomes" id="UP000292039">
    <property type="component" value="Unassembled WGS sequence"/>
</dbReference>
<feature type="domain" description="TonB-dependent receptor plug" evidence="13">
    <location>
        <begin position="99"/>
        <end position="205"/>
    </location>
</feature>
<dbReference type="GO" id="GO:0044718">
    <property type="term" value="P:siderophore transmembrane transport"/>
    <property type="evidence" value="ECO:0007669"/>
    <property type="project" value="TreeGrafter"/>
</dbReference>
<dbReference type="SUPFAM" id="SSF56935">
    <property type="entry name" value="Porins"/>
    <property type="match status" value="1"/>
</dbReference>
<evidence type="ECO:0000256" key="9">
    <source>
        <dbReference type="ARBA" id="ARBA00023237"/>
    </source>
</evidence>
<dbReference type="PROSITE" id="PS52016">
    <property type="entry name" value="TONB_DEPENDENT_REC_3"/>
    <property type="match status" value="1"/>
</dbReference>
<dbReference type="GO" id="GO:0009279">
    <property type="term" value="C:cell outer membrane"/>
    <property type="evidence" value="ECO:0007669"/>
    <property type="project" value="UniProtKB-SubCell"/>
</dbReference>
<evidence type="ECO:0000256" key="4">
    <source>
        <dbReference type="ARBA" id="ARBA00022452"/>
    </source>
</evidence>
<comment type="caution">
    <text evidence="14">The sequence shown here is derived from an EMBL/GenBank/DDBJ whole genome shotgun (WGS) entry which is preliminary data.</text>
</comment>
<keyword evidence="3 10" id="KW-0813">Transport</keyword>
<comment type="similarity">
    <text evidence="2 10 11">Belongs to the TonB-dependent receptor family.</text>
</comment>
<dbReference type="Gene3D" id="2.40.170.20">
    <property type="entry name" value="TonB-dependent receptor, beta-barrel domain"/>
    <property type="match status" value="1"/>
</dbReference>
<dbReference type="Gene3D" id="2.170.130.10">
    <property type="entry name" value="TonB-dependent receptor, plug domain"/>
    <property type="match status" value="1"/>
</dbReference>
<keyword evidence="7 10" id="KW-0472">Membrane</keyword>
<accession>A0A4Q7MS00</accession>
<evidence type="ECO:0000256" key="10">
    <source>
        <dbReference type="PROSITE-ProRule" id="PRU01360"/>
    </source>
</evidence>
<evidence type="ECO:0000256" key="2">
    <source>
        <dbReference type="ARBA" id="ARBA00009810"/>
    </source>
</evidence>
<dbReference type="GO" id="GO:0015344">
    <property type="term" value="F:siderophore uptake transmembrane transporter activity"/>
    <property type="evidence" value="ECO:0007669"/>
    <property type="project" value="TreeGrafter"/>
</dbReference>
<keyword evidence="8" id="KW-0675">Receptor</keyword>
<dbReference type="InterPro" id="IPR039426">
    <property type="entry name" value="TonB-dep_rcpt-like"/>
</dbReference>
<dbReference type="InterPro" id="IPR012910">
    <property type="entry name" value="Plug_dom"/>
</dbReference>
<evidence type="ECO:0000259" key="12">
    <source>
        <dbReference type="Pfam" id="PF00593"/>
    </source>
</evidence>
<keyword evidence="6 11" id="KW-0798">TonB box</keyword>
<dbReference type="PANTHER" id="PTHR30069:SF41">
    <property type="entry name" value="HEME_HEMOPEXIN UTILIZATION PROTEIN C"/>
    <property type="match status" value="1"/>
</dbReference>
<evidence type="ECO:0000256" key="11">
    <source>
        <dbReference type="RuleBase" id="RU003357"/>
    </source>
</evidence>
<evidence type="ECO:0000256" key="1">
    <source>
        <dbReference type="ARBA" id="ARBA00004571"/>
    </source>
</evidence>
<protein>
    <submittedName>
        <fullName evidence="14">Heme acquisition protein HasR</fullName>
    </submittedName>
</protein>
<organism evidence="14 15">
    <name type="scientific">Kerstersia gyiorum</name>
    <dbReference type="NCBI Taxonomy" id="206506"/>
    <lineage>
        <taxon>Bacteria</taxon>
        <taxon>Pseudomonadati</taxon>
        <taxon>Pseudomonadota</taxon>
        <taxon>Betaproteobacteria</taxon>
        <taxon>Burkholderiales</taxon>
        <taxon>Alcaligenaceae</taxon>
        <taxon>Kerstersia</taxon>
    </lineage>
</organism>
<dbReference type="InterPro" id="IPR037066">
    <property type="entry name" value="Plug_dom_sf"/>
</dbReference>
<dbReference type="PANTHER" id="PTHR30069">
    <property type="entry name" value="TONB-DEPENDENT OUTER MEMBRANE RECEPTOR"/>
    <property type="match status" value="1"/>
</dbReference>
<name>A0A4Q7MS00_9BURK</name>
<dbReference type="Pfam" id="PF00593">
    <property type="entry name" value="TonB_dep_Rec_b-barrel"/>
    <property type="match status" value="1"/>
</dbReference>
<keyword evidence="9 10" id="KW-0998">Cell outer membrane</keyword>
<gene>
    <name evidence="14" type="ORF">EV679_2182</name>
</gene>
<feature type="domain" description="TonB-dependent receptor-like beta-barrel" evidence="12">
    <location>
        <begin position="441"/>
        <end position="934"/>
    </location>
</feature>